<dbReference type="PANTHER" id="PTHR32432">
    <property type="entry name" value="CELL DIVISION PROTEIN FTSA-RELATED"/>
    <property type="match status" value="1"/>
</dbReference>
<sequence length="372" mass="41033">MFSLPNFKKVKKTASDFFSDISGFLNPQRVLGVDIGTSSIKLVEFYKKGEDLKLENYGWLETKGYLERGNEIIQASGLKISVKETVGLVKTLLAQVKPKAKNVIASIPAFSAFVTPFDLPFLSARETAAAISFQARQFIPLPLSEVSLDWLKIDEFENQKGIRFQRILLIGIPREVIKTYQLIFKTAGLKLAAVEVESLALLRAVMVHEPLILIADLGAVSTNFVIAQKGVLKYSGQSDYGGAFLTQVISRSLEISPLRAEELKCRSGLLATAGEYELSALMLPFLDVIIGEARRVKETYERSSGKKVERLMLAGGGANLPGIEKYFSKQMDLAAVKPFTFSGFKYPSEIEPMVKELNNILAVAVGLAKRKI</sequence>
<dbReference type="PANTHER" id="PTHR32432:SF3">
    <property type="entry name" value="ETHANOLAMINE UTILIZATION PROTEIN EUTJ"/>
    <property type="match status" value="1"/>
</dbReference>
<dbReference type="Gene3D" id="3.30.420.40">
    <property type="match status" value="2"/>
</dbReference>
<dbReference type="InterPro" id="IPR003494">
    <property type="entry name" value="SHS2_FtsA"/>
</dbReference>
<proteinExistence type="predicted"/>
<dbReference type="InterPro" id="IPR050696">
    <property type="entry name" value="FtsA/MreB"/>
</dbReference>
<dbReference type="CDD" id="cd24049">
    <property type="entry name" value="ASKHA_NBD_PilM"/>
    <property type="match status" value="1"/>
</dbReference>
<dbReference type="EMBL" id="PCWR01000067">
    <property type="protein sequence ID" value="PIR06096.1"/>
    <property type="molecule type" value="Genomic_DNA"/>
</dbReference>
<gene>
    <name evidence="2" type="ORF">COV54_03275</name>
</gene>
<dbReference type="Proteomes" id="UP000228867">
    <property type="component" value="Unassembled WGS sequence"/>
</dbReference>
<feature type="domain" description="SHS2" evidence="1">
    <location>
        <begin position="30"/>
        <end position="205"/>
    </location>
</feature>
<dbReference type="SUPFAM" id="SSF53067">
    <property type="entry name" value="Actin-like ATPase domain"/>
    <property type="match status" value="1"/>
</dbReference>
<evidence type="ECO:0000313" key="3">
    <source>
        <dbReference type="Proteomes" id="UP000228867"/>
    </source>
</evidence>
<organism evidence="2 3">
    <name type="scientific">Candidatus Jorgensenbacteria bacterium CG11_big_fil_rev_8_21_14_0_20_38_23</name>
    <dbReference type="NCBI Taxonomy" id="1974594"/>
    <lineage>
        <taxon>Bacteria</taxon>
        <taxon>Candidatus Joergenseniibacteriota</taxon>
    </lineage>
</organism>
<dbReference type="InterPro" id="IPR043129">
    <property type="entry name" value="ATPase_NBD"/>
</dbReference>
<dbReference type="AlphaFoldDB" id="A0A2H0NDE2"/>
<accession>A0A2H0NDE2</accession>
<comment type="caution">
    <text evidence="2">The sequence shown here is derived from an EMBL/GenBank/DDBJ whole genome shotgun (WGS) entry which is preliminary data.</text>
</comment>
<protein>
    <recommendedName>
        <fullName evidence="1">SHS2 domain-containing protein</fullName>
    </recommendedName>
</protein>
<dbReference type="InterPro" id="IPR005883">
    <property type="entry name" value="PilM"/>
</dbReference>
<dbReference type="Gene3D" id="3.30.1490.300">
    <property type="match status" value="1"/>
</dbReference>
<evidence type="ECO:0000313" key="2">
    <source>
        <dbReference type="EMBL" id="PIR06096.1"/>
    </source>
</evidence>
<dbReference type="SMART" id="SM00842">
    <property type="entry name" value="FtsA"/>
    <property type="match status" value="1"/>
</dbReference>
<dbReference type="GO" id="GO:0051301">
    <property type="term" value="P:cell division"/>
    <property type="evidence" value="ECO:0007669"/>
    <property type="project" value="InterPro"/>
</dbReference>
<dbReference type="NCBIfam" id="TIGR01175">
    <property type="entry name" value="pilM"/>
    <property type="match status" value="1"/>
</dbReference>
<dbReference type="Pfam" id="PF11104">
    <property type="entry name" value="PilM_2"/>
    <property type="match status" value="1"/>
</dbReference>
<evidence type="ECO:0000259" key="1">
    <source>
        <dbReference type="SMART" id="SM00842"/>
    </source>
</evidence>
<reference evidence="2 3" key="1">
    <citation type="submission" date="2017-09" db="EMBL/GenBank/DDBJ databases">
        <title>Depth-based differentiation of microbial function through sediment-hosted aquifers and enrichment of novel symbionts in the deep terrestrial subsurface.</title>
        <authorList>
            <person name="Probst A.J."/>
            <person name="Ladd B."/>
            <person name="Jarett J.K."/>
            <person name="Geller-Mcgrath D.E."/>
            <person name="Sieber C.M."/>
            <person name="Emerson J.B."/>
            <person name="Anantharaman K."/>
            <person name="Thomas B.C."/>
            <person name="Malmstrom R."/>
            <person name="Stieglmeier M."/>
            <person name="Klingl A."/>
            <person name="Woyke T."/>
            <person name="Ryan C.M."/>
            <person name="Banfield J.F."/>
        </authorList>
    </citation>
    <scope>NUCLEOTIDE SEQUENCE [LARGE SCALE GENOMIC DNA]</scope>
    <source>
        <strain evidence="2">CG11_big_fil_rev_8_21_14_0_20_38_23</strain>
    </source>
</reference>
<name>A0A2H0NDE2_9BACT</name>
<dbReference type="PIRSF" id="PIRSF019169">
    <property type="entry name" value="PilM"/>
    <property type="match status" value="1"/>
</dbReference>